<sequence length="137" mass="15349">MDTFEKILNLNDVNSLIADLKKARNIYDKIESEATLVSIMFVIFTLIPGIDVFVATVLGIATLANSVYALDLDNIENIATKAIEELENYKELLLTGKYDLIKLKMSVKYVTLNGKQYAIPYEFEPTAIHSISGGWQL</sequence>
<dbReference type="EMBL" id="FQUR01000007">
    <property type="protein sequence ID" value="SHE44604.1"/>
    <property type="molecule type" value="Genomic_DNA"/>
</dbReference>
<dbReference type="Proteomes" id="UP000184127">
    <property type="component" value="Unassembled WGS sequence"/>
</dbReference>
<evidence type="ECO:0000256" key="1">
    <source>
        <dbReference type="SAM" id="Phobius"/>
    </source>
</evidence>
<keyword evidence="1" id="KW-1133">Transmembrane helix</keyword>
<proteinExistence type="predicted"/>
<gene>
    <name evidence="2" type="ORF">SAMN02745195_00384</name>
</gene>
<dbReference type="RefSeq" id="WP_072966992.1">
    <property type="nucleotide sequence ID" value="NZ_FQUR01000007.1"/>
</dbReference>
<keyword evidence="1" id="KW-0812">Transmembrane</keyword>
<feature type="transmembrane region" description="Helical" evidence="1">
    <location>
        <begin position="39"/>
        <end position="64"/>
    </location>
</feature>
<name>A0A1M4TJR5_9THEO</name>
<reference evidence="3" key="1">
    <citation type="submission" date="2016-11" db="EMBL/GenBank/DDBJ databases">
        <authorList>
            <person name="Varghese N."/>
            <person name="Submissions S."/>
        </authorList>
    </citation>
    <scope>NUCLEOTIDE SEQUENCE [LARGE SCALE GENOMIC DNA]</scope>
    <source>
        <strain evidence="3">DSM 18761</strain>
    </source>
</reference>
<evidence type="ECO:0000313" key="2">
    <source>
        <dbReference type="EMBL" id="SHE44604.1"/>
    </source>
</evidence>
<protein>
    <submittedName>
        <fullName evidence="2">Uncharacterized protein</fullName>
    </submittedName>
</protein>
<accession>A0A1M4TJR5</accession>
<evidence type="ECO:0000313" key="3">
    <source>
        <dbReference type="Proteomes" id="UP000184127"/>
    </source>
</evidence>
<keyword evidence="3" id="KW-1185">Reference proteome</keyword>
<keyword evidence="1" id="KW-0472">Membrane</keyword>
<organism evidence="2 3">
    <name type="scientific">Thermoanaerobacter uzonensis DSM 18761</name>
    <dbReference type="NCBI Taxonomy" id="1123369"/>
    <lineage>
        <taxon>Bacteria</taxon>
        <taxon>Bacillati</taxon>
        <taxon>Bacillota</taxon>
        <taxon>Clostridia</taxon>
        <taxon>Thermoanaerobacterales</taxon>
        <taxon>Thermoanaerobacteraceae</taxon>
        <taxon>Thermoanaerobacter</taxon>
    </lineage>
</organism>
<dbReference type="Gene3D" id="3.40.190.10">
    <property type="entry name" value="Periplasmic binding protein-like II"/>
    <property type="match status" value="1"/>
</dbReference>
<dbReference type="AlphaFoldDB" id="A0A1M4TJR5"/>